<dbReference type="SUPFAM" id="SSF53383">
    <property type="entry name" value="PLP-dependent transferases"/>
    <property type="match status" value="1"/>
</dbReference>
<keyword evidence="2 4" id="KW-0032">Aminotransferase</keyword>
<accession>A0A832RTS1</accession>
<dbReference type="Gene3D" id="3.90.1150.10">
    <property type="entry name" value="Aspartate Aminotransferase, domain 1"/>
    <property type="match status" value="1"/>
</dbReference>
<organism evidence="6 7">
    <name type="scientific">Methermicoccus shengliensis</name>
    <dbReference type="NCBI Taxonomy" id="660064"/>
    <lineage>
        <taxon>Archaea</taxon>
        <taxon>Methanobacteriati</taxon>
        <taxon>Methanobacteriota</taxon>
        <taxon>Stenosarchaea group</taxon>
        <taxon>Methanomicrobia</taxon>
        <taxon>Methanosarcinales</taxon>
        <taxon>Methermicoccaceae</taxon>
        <taxon>Methermicoccus</taxon>
    </lineage>
</organism>
<dbReference type="Proteomes" id="UP000600363">
    <property type="component" value="Unassembled WGS sequence"/>
</dbReference>
<proteinExistence type="inferred from homology"/>
<evidence type="ECO:0000256" key="4">
    <source>
        <dbReference type="RuleBase" id="RU000481"/>
    </source>
</evidence>
<protein>
    <recommendedName>
        <fullName evidence="4">Aminotransferase</fullName>
        <ecNumber evidence="4">2.6.1.-</ecNumber>
    </recommendedName>
</protein>
<dbReference type="PANTHER" id="PTHR42832">
    <property type="entry name" value="AMINO ACID AMINOTRANSFERASE"/>
    <property type="match status" value="1"/>
</dbReference>
<feature type="domain" description="Aminotransferase class I/classII large" evidence="5">
    <location>
        <begin position="32"/>
        <end position="382"/>
    </location>
</feature>
<dbReference type="InterPro" id="IPR004838">
    <property type="entry name" value="NHTrfase_class1_PyrdxlP-BS"/>
</dbReference>
<reference evidence="6" key="1">
    <citation type="journal article" date="2020" name="bioRxiv">
        <title>A rank-normalized archaeal taxonomy based on genome phylogeny resolves widespread incomplete and uneven classifications.</title>
        <authorList>
            <person name="Rinke C."/>
            <person name="Chuvochina M."/>
            <person name="Mussig A.J."/>
            <person name="Chaumeil P.-A."/>
            <person name="Waite D.W."/>
            <person name="Whitman W.B."/>
            <person name="Parks D.H."/>
            <person name="Hugenholtz P."/>
        </authorList>
    </citation>
    <scope>NUCLEOTIDE SEQUENCE</scope>
    <source>
        <strain evidence="6">UBA12518</strain>
    </source>
</reference>
<dbReference type="GO" id="GO:0009089">
    <property type="term" value="P:lysine biosynthetic process via diaminopimelate"/>
    <property type="evidence" value="ECO:0007669"/>
    <property type="project" value="InterPro"/>
</dbReference>
<dbReference type="InterPro" id="IPR019881">
    <property type="entry name" value="DAP-NH2Trfase_DapL_Desulfo"/>
</dbReference>
<evidence type="ECO:0000313" key="6">
    <source>
        <dbReference type="EMBL" id="HIH70378.1"/>
    </source>
</evidence>
<dbReference type="PANTHER" id="PTHR42832:SF3">
    <property type="entry name" value="L-GLUTAMINE--4-(METHYLSULFANYL)-2-OXOBUTANOATE AMINOTRANSFERASE"/>
    <property type="match status" value="1"/>
</dbReference>
<gene>
    <name evidence="6" type="ORF">HA299_07225</name>
</gene>
<dbReference type="AlphaFoldDB" id="A0A832RTS1"/>
<dbReference type="Gene3D" id="3.40.640.10">
    <property type="entry name" value="Type I PLP-dependent aspartate aminotransferase-like (Major domain)"/>
    <property type="match status" value="1"/>
</dbReference>
<comment type="cofactor">
    <cofactor evidence="1 4">
        <name>pyridoxal 5'-phosphate</name>
        <dbReference type="ChEBI" id="CHEBI:597326"/>
    </cofactor>
</comment>
<dbReference type="GO" id="GO:0010285">
    <property type="term" value="F:L,L-diaminopimelate aminotransferase activity"/>
    <property type="evidence" value="ECO:0007669"/>
    <property type="project" value="InterPro"/>
</dbReference>
<dbReference type="InterPro" id="IPR015421">
    <property type="entry name" value="PyrdxlP-dep_Trfase_major"/>
</dbReference>
<evidence type="ECO:0000259" key="5">
    <source>
        <dbReference type="Pfam" id="PF00155"/>
    </source>
</evidence>
<dbReference type="EMBL" id="DUIH01000023">
    <property type="protein sequence ID" value="HIH70378.1"/>
    <property type="molecule type" value="Genomic_DNA"/>
</dbReference>
<evidence type="ECO:0000256" key="3">
    <source>
        <dbReference type="ARBA" id="ARBA00022679"/>
    </source>
</evidence>
<evidence type="ECO:0000313" key="7">
    <source>
        <dbReference type="Proteomes" id="UP000600363"/>
    </source>
</evidence>
<comment type="similarity">
    <text evidence="4">Belongs to the class-I pyridoxal-phosphate-dependent aminotransferase family.</text>
</comment>
<dbReference type="NCBIfam" id="TIGR03540">
    <property type="entry name" value="DapC_direct"/>
    <property type="match status" value="1"/>
</dbReference>
<sequence>MVNHSHRLDRLPKYLFAKLDEAIEKARAMGVDVIDLGVGDPDMPTPAHIVEEMVSAVRNPTYHRYPSYAGMLAFRQAAARWYEQRFGVACDPASEVITLIGSKEGIAHIPLAFLDEGDVALVPDPAYPVYANATILAGGTPYAMPLLEDCGFLPELEAIPVEVRERAKLMFLNYPNNPTAAVADRQFFREVVEFAHEWDILVCHDNPYSEIAFDGYRAPSFLEVKGAKEVGIEFNSLSKTYNMTGWRIGYVLGSREAIAALGRVKTNIDSGAFEAVQMAGIAALTGPQECVQESVRVYAERRRLLLELTDALGLEAEPPKATFYVWARLPEGTRSMVYCERLLDGSGIVATPGVGFGEHGEGYIRLAMTQPTSRIEEAVRRVSQQPPS</sequence>
<evidence type="ECO:0000256" key="2">
    <source>
        <dbReference type="ARBA" id="ARBA00022576"/>
    </source>
</evidence>
<dbReference type="InterPro" id="IPR004839">
    <property type="entry name" value="Aminotransferase_I/II_large"/>
</dbReference>
<dbReference type="InterPro" id="IPR015424">
    <property type="entry name" value="PyrdxlP-dep_Trfase"/>
</dbReference>
<keyword evidence="3 4" id="KW-0808">Transferase</keyword>
<dbReference type="PROSITE" id="PS00105">
    <property type="entry name" value="AA_TRANSFER_CLASS_1"/>
    <property type="match status" value="1"/>
</dbReference>
<name>A0A832RTS1_9EURY</name>
<dbReference type="RefSeq" id="WP_042686844.1">
    <property type="nucleotide sequence ID" value="NZ_DUIH01000023.1"/>
</dbReference>
<dbReference type="GO" id="GO:0030170">
    <property type="term" value="F:pyridoxal phosphate binding"/>
    <property type="evidence" value="ECO:0007669"/>
    <property type="project" value="InterPro"/>
</dbReference>
<evidence type="ECO:0000256" key="1">
    <source>
        <dbReference type="ARBA" id="ARBA00001933"/>
    </source>
</evidence>
<dbReference type="CDD" id="cd00609">
    <property type="entry name" value="AAT_like"/>
    <property type="match status" value="1"/>
</dbReference>
<dbReference type="EC" id="2.6.1.-" evidence="4"/>
<dbReference type="NCBIfam" id="NF006756">
    <property type="entry name" value="PRK09276.1"/>
    <property type="match status" value="1"/>
</dbReference>
<dbReference type="InterPro" id="IPR015422">
    <property type="entry name" value="PyrdxlP-dep_Trfase_small"/>
</dbReference>
<comment type="caution">
    <text evidence="6">The sequence shown here is derived from an EMBL/GenBank/DDBJ whole genome shotgun (WGS) entry which is preliminary data.</text>
</comment>
<dbReference type="InterPro" id="IPR050881">
    <property type="entry name" value="LL-DAP_aminotransferase"/>
</dbReference>
<dbReference type="Pfam" id="PF00155">
    <property type="entry name" value="Aminotran_1_2"/>
    <property type="match status" value="1"/>
</dbReference>